<name>A0A7S6ZV35_9GAMM</name>
<accession>A0A7S6ZV35</accession>
<dbReference type="EMBL" id="CP063657">
    <property type="protein sequence ID" value="QOW21779.1"/>
    <property type="molecule type" value="Genomic_DNA"/>
</dbReference>
<dbReference type="Proteomes" id="UP000593932">
    <property type="component" value="Chromosome"/>
</dbReference>
<proteinExistence type="predicted"/>
<evidence type="ECO:0000313" key="2">
    <source>
        <dbReference type="Proteomes" id="UP000593932"/>
    </source>
</evidence>
<reference evidence="1 2" key="1">
    <citation type="submission" date="2020-10" db="EMBL/GenBank/DDBJ databases">
        <title>complete genome sequencing of Lysobacter sp. H23M41.</title>
        <authorList>
            <person name="Bae J.-W."/>
            <person name="Lee S.-Y."/>
        </authorList>
    </citation>
    <scope>NUCLEOTIDE SEQUENCE [LARGE SCALE GENOMIC DNA]</scope>
    <source>
        <strain evidence="1 2">H23M41</strain>
    </source>
</reference>
<dbReference type="RefSeq" id="WP_194034337.1">
    <property type="nucleotide sequence ID" value="NZ_CP063657.1"/>
</dbReference>
<keyword evidence="2" id="KW-1185">Reference proteome</keyword>
<organism evidence="1 2">
    <name type="scientific">Novilysobacter avium</name>
    <dbReference type="NCBI Taxonomy" id="2781023"/>
    <lineage>
        <taxon>Bacteria</taxon>
        <taxon>Pseudomonadati</taxon>
        <taxon>Pseudomonadota</taxon>
        <taxon>Gammaproteobacteria</taxon>
        <taxon>Lysobacterales</taxon>
        <taxon>Lysobacteraceae</taxon>
        <taxon>Novilysobacter</taxon>
    </lineage>
</organism>
<protein>
    <submittedName>
        <fullName evidence="1">TraB/GumN family protein</fullName>
    </submittedName>
</protein>
<gene>
    <name evidence="1" type="ORF">INQ42_11185</name>
</gene>
<dbReference type="Pfam" id="PF01963">
    <property type="entry name" value="TraB_PrgY_gumN"/>
    <property type="match status" value="1"/>
</dbReference>
<sequence>MVDLVGQSQEVLWRPHFVVDADVGFFRKLSLGYGMLKAEKNPDGAKLADVLSPELYARWTAAKQRYLPRDRGIERKRPMVAAQELFTAAIREAGLGPAKIVNPPIRAVIQAQSIKESIPKVTVKIDDPAAAIKDVRRMSLNDSACLEATLDAIDRLLPRMITNANGWATGDLKQISFDQLGRRNNTCADVFSNAEFSRKWGIPDIRASIRDEWLRMAEASLATNATTFAVLPLEDLMAPDGYVARLRALGYEIDAP</sequence>
<evidence type="ECO:0000313" key="1">
    <source>
        <dbReference type="EMBL" id="QOW21779.1"/>
    </source>
</evidence>
<dbReference type="InterPro" id="IPR002816">
    <property type="entry name" value="TraB/PrgY/GumN_fam"/>
</dbReference>
<dbReference type="CDD" id="cd14788">
    <property type="entry name" value="GumN"/>
    <property type="match status" value="1"/>
</dbReference>